<evidence type="ECO:0000313" key="1">
    <source>
        <dbReference type="EMBL" id="RMA93149.1"/>
    </source>
</evidence>
<dbReference type="OrthoDB" id="9790372at2"/>
<proteinExistence type="predicted"/>
<keyword evidence="2" id="KW-1185">Reference proteome</keyword>
<dbReference type="Proteomes" id="UP000280842">
    <property type="component" value="Unassembled WGS sequence"/>
</dbReference>
<dbReference type="InterPro" id="IPR003772">
    <property type="entry name" value="YceD"/>
</dbReference>
<sequence>MHYILNLKNEFKNKEENFIEKDYEISFRDLDLPSEYSSDKDVKIHMYIIKEKDGYAISMDFKSNINLECSRCLEHFDMDLSETSNIFLSKKKLQSGELHKADLDMKYLEDEEHFDLNEFVREEILVKTPMKPLCDENCKGICPICGANRNENPCDCEKKERRKNSPFAKLEKLLKK</sequence>
<dbReference type="Pfam" id="PF02620">
    <property type="entry name" value="YceD"/>
    <property type="match status" value="1"/>
</dbReference>
<accession>A0A3M0BAF8</accession>
<comment type="caution">
    <text evidence="1">The sequence shown here is derived from an EMBL/GenBank/DDBJ whole genome shotgun (WGS) entry which is preliminary data.</text>
</comment>
<dbReference type="RefSeq" id="WP_121923588.1">
    <property type="nucleotide sequence ID" value="NZ_REFO01000014.1"/>
</dbReference>
<gene>
    <name evidence="1" type="ORF">CLV39_1484</name>
</gene>
<dbReference type="EMBL" id="REFO01000014">
    <property type="protein sequence ID" value="RMA93149.1"/>
    <property type="molecule type" value="Genomic_DNA"/>
</dbReference>
<evidence type="ECO:0008006" key="3">
    <source>
        <dbReference type="Google" id="ProtNLM"/>
    </source>
</evidence>
<evidence type="ECO:0000313" key="2">
    <source>
        <dbReference type="Proteomes" id="UP000280842"/>
    </source>
</evidence>
<dbReference type="PANTHER" id="PTHR34374">
    <property type="entry name" value="LARGE RIBOSOMAL RNA SUBUNIT ACCUMULATION PROTEIN YCED HOMOLOG 1, CHLOROPLASTIC"/>
    <property type="match status" value="1"/>
</dbReference>
<protein>
    <recommendedName>
        <fullName evidence="3">DUF177 domain-containing protein</fullName>
    </recommendedName>
</protein>
<organism evidence="1 2">
    <name type="scientific">Hydrogenothermus marinus</name>
    <dbReference type="NCBI Taxonomy" id="133270"/>
    <lineage>
        <taxon>Bacteria</taxon>
        <taxon>Pseudomonadati</taxon>
        <taxon>Aquificota</taxon>
        <taxon>Aquificia</taxon>
        <taxon>Aquificales</taxon>
        <taxon>Hydrogenothermaceae</taxon>
        <taxon>Hydrogenothermus</taxon>
    </lineage>
</organism>
<name>A0A3M0BAF8_9AQUI</name>
<dbReference type="PANTHER" id="PTHR34374:SF1">
    <property type="entry name" value="LARGE RIBOSOMAL RNA SUBUNIT ACCUMULATION PROTEIN YCED HOMOLOG 1, CHLOROPLASTIC"/>
    <property type="match status" value="1"/>
</dbReference>
<reference evidence="1 2" key="1">
    <citation type="submission" date="2018-10" db="EMBL/GenBank/DDBJ databases">
        <title>Genomic Encyclopedia of Archaeal and Bacterial Type Strains, Phase II (KMG-II): from individual species to whole genera.</title>
        <authorList>
            <person name="Goeker M."/>
        </authorList>
    </citation>
    <scope>NUCLEOTIDE SEQUENCE [LARGE SCALE GENOMIC DNA]</scope>
    <source>
        <strain evidence="1 2">VM1</strain>
    </source>
</reference>
<dbReference type="AlphaFoldDB" id="A0A3M0BAF8"/>